<evidence type="ECO:0000259" key="2">
    <source>
        <dbReference type="Pfam" id="PF01266"/>
    </source>
</evidence>
<dbReference type="PANTHER" id="PTHR13847:SF285">
    <property type="entry name" value="FAD DEPENDENT OXIDOREDUCTASE DOMAIN-CONTAINING PROTEIN"/>
    <property type="match status" value="1"/>
</dbReference>
<dbReference type="Proteomes" id="UP001230156">
    <property type="component" value="Unassembled WGS sequence"/>
</dbReference>
<keyword evidence="1 3" id="KW-0560">Oxidoreductase</keyword>
<dbReference type="PANTHER" id="PTHR13847">
    <property type="entry name" value="SARCOSINE DEHYDROGENASE-RELATED"/>
    <property type="match status" value="1"/>
</dbReference>
<dbReference type="Gene3D" id="3.50.50.60">
    <property type="entry name" value="FAD/NAD(P)-binding domain"/>
    <property type="match status" value="1"/>
</dbReference>
<evidence type="ECO:0000256" key="1">
    <source>
        <dbReference type="ARBA" id="ARBA00023002"/>
    </source>
</evidence>
<name>A0ABU0YRI6_9PROT</name>
<organism evidence="3 4">
    <name type="scientific">Dongia sedimenti</name>
    <dbReference type="NCBI Taxonomy" id="3064282"/>
    <lineage>
        <taxon>Bacteria</taxon>
        <taxon>Pseudomonadati</taxon>
        <taxon>Pseudomonadota</taxon>
        <taxon>Alphaproteobacteria</taxon>
        <taxon>Rhodospirillales</taxon>
        <taxon>Dongiaceae</taxon>
        <taxon>Dongia</taxon>
    </lineage>
</organism>
<evidence type="ECO:0000313" key="4">
    <source>
        <dbReference type="Proteomes" id="UP001230156"/>
    </source>
</evidence>
<gene>
    <name evidence="3" type="ORF">Q8A70_19115</name>
</gene>
<protein>
    <submittedName>
        <fullName evidence="3">FAD-binding oxidoreductase</fullName>
        <ecNumber evidence="3">1.-.-.-</ecNumber>
    </submittedName>
</protein>
<keyword evidence="4" id="KW-1185">Reference proteome</keyword>
<proteinExistence type="predicted"/>
<dbReference type="Gene3D" id="3.30.9.10">
    <property type="entry name" value="D-Amino Acid Oxidase, subunit A, domain 2"/>
    <property type="match status" value="1"/>
</dbReference>
<accession>A0ABU0YRI6</accession>
<dbReference type="EC" id="1.-.-.-" evidence="3"/>
<sequence length="475" mass="51668">MSSLRLRPPVVAAPADRSFWLQDVGLGAATAPLQGTEHAEVAIVGGGFCGLWTALRIKALAPETRVTILEADFCGSGASGRNGGQVHTWFAELDLVSAVTGAEEARRLCADTADAITELEQLQRGGSIDMDLRLDGWFWTASSKAQEGAWNKAVALTEAVEPGRFRQLTASEIERRTGSRASYIGVVEAKAGTVQPAKLALGLRKLALERGVVIHERSPVLEVLPGRTCILRTARGELGAEKVVLAANAWLSALPELRRHMYVVGSQVIATAAVPDRLDQIGWRDGASICDSQAQVLYYQRTPQGRVIFGRGSGEVAFGADIHAGFNRSPQHGAGNIRELSRVYPTLRDVPVEYDWSGPIDCVPEHIPVFDQLRGHPNIFFGMGFNGTGIAQTPVAGRILASLVLERKDRWSEGGLVGLSRRSTLPPEPVRYLGAKLVRMAIRRRNDIEIRNEKPGFVIRTISDWKPGRKEKPKN</sequence>
<comment type="caution">
    <text evidence="3">The sequence shown here is derived from an EMBL/GenBank/DDBJ whole genome shotgun (WGS) entry which is preliminary data.</text>
</comment>
<dbReference type="InterPro" id="IPR006076">
    <property type="entry name" value="FAD-dep_OxRdtase"/>
</dbReference>
<dbReference type="EMBL" id="JAUYVI010000006">
    <property type="protein sequence ID" value="MDQ7249807.1"/>
    <property type="molecule type" value="Genomic_DNA"/>
</dbReference>
<dbReference type="RefSeq" id="WP_379958223.1">
    <property type="nucleotide sequence ID" value="NZ_JAUYVI010000006.1"/>
</dbReference>
<dbReference type="InterPro" id="IPR036188">
    <property type="entry name" value="FAD/NAD-bd_sf"/>
</dbReference>
<dbReference type="SUPFAM" id="SSF51905">
    <property type="entry name" value="FAD/NAD(P)-binding domain"/>
    <property type="match status" value="1"/>
</dbReference>
<dbReference type="Pfam" id="PF01266">
    <property type="entry name" value="DAO"/>
    <property type="match status" value="1"/>
</dbReference>
<feature type="domain" description="FAD dependent oxidoreductase" evidence="2">
    <location>
        <begin position="41"/>
        <end position="403"/>
    </location>
</feature>
<evidence type="ECO:0000313" key="3">
    <source>
        <dbReference type="EMBL" id="MDQ7249807.1"/>
    </source>
</evidence>
<dbReference type="GO" id="GO:0016491">
    <property type="term" value="F:oxidoreductase activity"/>
    <property type="evidence" value="ECO:0007669"/>
    <property type="project" value="UniProtKB-KW"/>
</dbReference>
<reference evidence="4" key="1">
    <citation type="submission" date="2023-08" db="EMBL/GenBank/DDBJ databases">
        <title>Rhodospirillaceae gen. nov., a novel taxon isolated from the Yangtze River Yuezi River estuary sludge.</title>
        <authorList>
            <person name="Ruan L."/>
        </authorList>
    </citation>
    <scope>NUCLEOTIDE SEQUENCE [LARGE SCALE GENOMIC DNA]</scope>
    <source>
        <strain evidence="4">R-7</strain>
    </source>
</reference>